<dbReference type="EMBL" id="CYZE01000010">
    <property type="protein sequence ID" value="CUO70153.1"/>
    <property type="molecule type" value="Genomic_DNA"/>
</dbReference>
<dbReference type="SUPFAM" id="SSF109604">
    <property type="entry name" value="HD-domain/PDEase-like"/>
    <property type="match status" value="1"/>
</dbReference>
<evidence type="ECO:0000313" key="4">
    <source>
        <dbReference type="Proteomes" id="UP000095651"/>
    </source>
</evidence>
<dbReference type="Proteomes" id="UP000095651">
    <property type="component" value="Unassembled WGS sequence"/>
</dbReference>
<dbReference type="Gene3D" id="1.10.3210.10">
    <property type="entry name" value="Hypothetical protein af1432"/>
    <property type="match status" value="1"/>
</dbReference>
<accession>A0A174H5H6</accession>
<dbReference type="CDD" id="cd00077">
    <property type="entry name" value="HDc"/>
    <property type="match status" value="1"/>
</dbReference>
<dbReference type="RefSeq" id="WP_055657340.1">
    <property type="nucleotide sequence ID" value="NZ_CABIXC010000010.1"/>
</dbReference>
<sequence>MDITDFQLIEEYMLECMQDSAHDKEHIYRVLYVALDIAEQERHVDYDLLIAACLLHDIGRQEQFENPSLCHAVAGAEKARTFLTPV</sequence>
<dbReference type="AlphaFoldDB" id="A0A174H5H6"/>
<dbReference type="Proteomes" id="UP000261257">
    <property type="component" value="Unassembled WGS sequence"/>
</dbReference>
<dbReference type="Pfam" id="PF01966">
    <property type="entry name" value="HD"/>
    <property type="match status" value="1"/>
</dbReference>
<dbReference type="GO" id="GO:0016787">
    <property type="term" value="F:hydrolase activity"/>
    <property type="evidence" value="ECO:0007669"/>
    <property type="project" value="UniProtKB-KW"/>
</dbReference>
<dbReference type="NCBIfam" id="TIGR00277">
    <property type="entry name" value="HDIG"/>
    <property type="match status" value="1"/>
</dbReference>
<evidence type="ECO:0000313" key="3">
    <source>
        <dbReference type="EMBL" id="RGM05738.1"/>
    </source>
</evidence>
<evidence type="ECO:0000313" key="2">
    <source>
        <dbReference type="EMBL" id="CUO70153.1"/>
    </source>
</evidence>
<gene>
    <name evidence="3" type="ORF">DXC39_10005</name>
    <name evidence="2" type="ORF">ERS852407_03652</name>
</gene>
<name>A0A174H5H6_9FIRM</name>
<reference evidence="3 5" key="2">
    <citation type="submission" date="2018-08" db="EMBL/GenBank/DDBJ databases">
        <title>A genome reference for cultivated species of the human gut microbiota.</title>
        <authorList>
            <person name="Zou Y."/>
            <person name="Xue W."/>
            <person name="Luo G."/>
        </authorList>
    </citation>
    <scope>NUCLEOTIDE SEQUENCE [LARGE SCALE GENOMIC DNA]</scope>
    <source>
        <strain evidence="3 5">TF05-11AC</strain>
    </source>
</reference>
<dbReference type="InterPro" id="IPR006675">
    <property type="entry name" value="HDIG_dom"/>
</dbReference>
<dbReference type="InterPro" id="IPR006674">
    <property type="entry name" value="HD_domain"/>
</dbReference>
<organism evidence="2 4">
    <name type="scientific">Hungatella hathewayi</name>
    <dbReference type="NCBI Taxonomy" id="154046"/>
    <lineage>
        <taxon>Bacteria</taxon>
        <taxon>Bacillati</taxon>
        <taxon>Bacillota</taxon>
        <taxon>Clostridia</taxon>
        <taxon>Lachnospirales</taxon>
        <taxon>Lachnospiraceae</taxon>
        <taxon>Hungatella</taxon>
    </lineage>
</organism>
<dbReference type="EMBL" id="QSSQ01000006">
    <property type="protein sequence ID" value="RGM05738.1"/>
    <property type="molecule type" value="Genomic_DNA"/>
</dbReference>
<dbReference type="InterPro" id="IPR003607">
    <property type="entry name" value="HD/PDEase_dom"/>
</dbReference>
<proteinExistence type="predicted"/>
<protein>
    <submittedName>
        <fullName evidence="3">HDIG domain-containing protein</fullName>
    </submittedName>
    <submittedName>
        <fullName evidence="2">Metal dependent phosphohydrolase</fullName>
    </submittedName>
</protein>
<evidence type="ECO:0000313" key="5">
    <source>
        <dbReference type="Proteomes" id="UP000261257"/>
    </source>
</evidence>
<feature type="domain" description="HD" evidence="1">
    <location>
        <begin position="25"/>
        <end position="83"/>
    </location>
</feature>
<keyword evidence="2" id="KW-0378">Hydrolase</keyword>
<reference evidence="2 4" key="1">
    <citation type="submission" date="2015-09" db="EMBL/GenBank/DDBJ databases">
        <authorList>
            <consortium name="Pathogen Informatics"/>
        </authorList>
    </citation>
    <scope>NUCLEOTIDE SEQUENCE [LARGE SCALE GENOMIC DNA]</scope>
    <source>
        <strain evidence="2 4">2789STDY5608850</strain>
    </source>
</reference>
<evidence type="ECO:0000259" key="1">
    <source>
        <dbReference type="Pfam" id="PF01966"/>
    </source>
</evidence>